<dbReference type="EMBL" id="RWGY01000051">
    <property type="protein sequence ID" value="TVU06715.1"/>
    <property type="molecule type" value="Genomic_DNA"/>
</dbReference>
<dbReference type="InterPro" id="IPR024752">
    <property type="entry name" value="Myb/SANT-like_dom"/>
</dbReference>
<feature type="domain" description="Myb/SANT-like" evidence="2">
    <location>
        <begin position="59"/>
        <end position="137"/>
    </location>
</feature>
<dbReference type="OrthoDB" id="679580at2759"/>
<dbReference type="PANTHER" id="PTHR47069:SF1">
    <property type="entry name" value="OS03G0580500 PROTEIN"/>
    <property type="match status" value="1"/>
</dbReference>
<organism evidence="3 4">
    <name type="scientific">Eragrostis curvula</name>
    <name type="common">weeping love grass</name>
    <dbReference type="NCBI Taxonomy" id="38414"/>
    <lineage>
        <taxon>Eukaryota</taxon>
        <taxon>Viridiplantae</taxon>
        <taxon>Streptophyta</taxon>
        <taxon>Embryophyta</taxon>
        <taxon>Tracheophyta</taxon>
        <taxon>Spermatophyta</taxon>
        <taxon>Magnoliopsida</taxon>
        <taxon>Liliopsida</taxon>
        <taxon>Poales</taxon>
        <taxon>Poaceae</taxon>
        <taxon>PACMAD clade</taxon>
        <taxon>Chloridoideae</taxon>
        <taxon>Eragrostideae</taxon>
        <taxon>Eragrostidinae</taxon>
        <taxon>Eragrostis</taxon>
    </lineage>
</organism>
<proteinExistence type="predicted"/>
<feature type="compositionally biased region" description="Basic and acidic residues" evidence="1">
    <location>
        <begin position="195"/>
        <end position="209"/>
    </location>
</feature>
<name>A0A5J9T5V0_9POAL</name>
<protein>
    <recommendedName>
        <fullName evidence="2">Myb/SANT-like domain-containing protein</fullName>
    </recommendedName>
</protein>
<reference evidence="3 4" key="1">
    <citation type="journal article" date="2019" name="Sci. Rep.">
        <title>A high-quality genome of Eragrostis curvula grass provides insights into Poaceae evolution and supports new strategies to enhance forage quality.</title>
        <authorList>
            <person name="Carballo J."/>
            <person name="Santos B.A.C.M."/>
            <person name="Zappacosta D."/>
            <person name="Garbus I."/>
            <person name="Selva J.P."/>
            <person name="Gallo C.A."/>
            <person name="Diaz A."/>
            <person name="Albertini E."/>
            <person name="Caccamo M."/>
            <person name="Echenique V."/>
        </authorList>
    </citation>
    <scope>NUCLEOTIDE SEQUENCE [LARGE SCALE GENOMIC DNA]</scope>
    <source>
        <strain evidence="4">cv. Victoria</strain>
        <tissue evidence="3">Leaf</tissue>
    </source>
</reference>
<dbReference type="PANTHER" id="PTHR47069">
    <property type="match status" value="1"/>
</dbReference>
<accession>A0A5J9T5V0</accession>
<dbReference type="Proteomes" id="UP000324897">
    <property type="component" value="Unassembled WGS sequence"/>
</dbReference>
<gene>
    <name evidence="3" type="ORF">EJB05_49943</name>
</gene>
<evidence type="ECO:0000256" key="1">
    <source>
        <dbReference type="SAM" id="MobiDB-lite"/>
    </source>
</evidence>
<evidence type="ECO:0000313" key="4">
    <source>
        <dbReference type="Proteomes" id="UP000324897"/>
    </source>
</evidence>
<keyword evidence="4" id="KW-1185">Reference proteome</keyword>
<comment type="caution">
    <text evidence="3">The sequence shown here is derived from an EMBL/GenBank/DDBJ whole genome shotgun (WGS) entry which is preliminary data.</text>
</comment>
<evidence type="ECO:0000259" key="2">
    <source>
        <dbReference type="Pfam" id="PF12776"/>
    </source>
</evidence>
<dbReference type="AlphaFoldDB" id="A0A5J9T5V0"/>
<evidence type="ECO:0000313" key="3">
    <source>
        <dbReference type="EMBL" id="TVU06715.1"/>
    </source>
</evidence>
<feature type="region of interest" description="Disordered" evidence="1">
    <location>
        <begin position="175"/>
        <end position="229"/>
    </location>
</feature>
<feature type="non-terminal residue" evidence="3">
    <location>
        <position position="1"/>
    </location>
</feature>
<sequence>LWARRKPSRSDLGVPKSAAAAGRRLQVSLPCALPCLKEGSRLQVCKYQTRPHPAWPGEIDAGNRPMGKWTSTGWKNLVVKYHEKTGLNQTKEQLKNKLDYMKKEYTWFMELKNSDTGLGWNEAKQTVECSNDWWNEHLAKGIKCNHVKFRKQGPKHLDDLHILFEKVHVTGASASCPGHISSDESSDDDVAEVQKTPEKNDMKLAELKKAKPGKKKRKDNSTATEEKDEKSPFFRLYKNTCKRIETAADKISKCFSIISSSSKPSAYH</sequence>
<dbReference type="Pfam" id="PF12776">
    <property type="entry name" value="Myb_DNA-bind_3"/>
    <property type="match status" value="1"/>
</dbReference>